<keyword evidence="2" id="KW-1185">Reference proteome</keyword>
<protein>
    <submittedName>
        <fullName evidence="1">Uncharacterized protein</fullName>
    </submittedName>
</protein>
<name>A0ACC2AQ32_DIPCM</name>
<reference evidence="2" key="1">
    <citation type="journal article" date="2024" name="Proc. Natl. Acad. Sci. U.S.A.">
        <title>Extraordinary preservation of gene collinearity over three hundred million years revealed in homosporous lycophytes.</title>
        <authorList>
            <person name="Li C."/>
            <person name="Wickell D."/>
            <person name="Kuo L.Y."/>
            <person name="Chen X."/>
            <person name="Nie B."/>
            <person name="Liao X."/>
            <person name="Peng D."/>
            <person name="Ji J."/>
            <person name="Jenkins J."/>
            <person name="Williams M."/>
            <person name="Shu S."/>
            <person name="Plott C."/>
            <person name="Barry K."/>
            <person name="Rajasekar S."/>
            <person name="Grimwood J."/>
            <person name="Han X."/>
            <person name="Sun S."/>
            <person name="Hou Z."/>
            <person name="He W."/>
            <person name="Dai G."/>
            <person name="Sun C."/>
            <person name="Schmutz J."/>
            <person name="Leebens-Mack J.H."/>
            <person name="Li F.W."/>
            <person name="Wang L."/>
        </authorList>
    </citation>
    <scope>NUCLEOTIDE SEQUENCE [LARGE SCALE GENOMIC DNA]</scope>
    <source>
        <strain evidence="2">cv. PW_Plant_1</strain>
    </source>
</reference>
<gene>
    <name evidence="1" type="ORF">O6H91_20G047500</name>
</gene>
<sequence length="102" mass="11740">MHSWANLELNDTSCSSNRPAVTFLGQEWQCSISHSYQCILLQAAVTVESLLAGCYWFLSTLFHMSTLYLCPFFAAVITHSPHRCLWICRRMESSEPWFSTEN</sequence>
<dbReference type="Proteomes" id="UP001162992">
    <property type="component" value="Chromosome 20"/>
</dbReference>
<organism evidence="1 2">
    <name type="scientific">Diphasiastrum complanatum</name>
    <name type="common">Issler's clubmoss</name>
    <name type="synonym">Lycopodium complanatum</name>
    <dbReference type="NCBI Taxonomy" id="34168"/>
    <lineage>
        <taxon>Eukaryota</taxon>
        <taxon>Viridiplantae</taxon>
        <taxon>Streptophyta</taxon>
        <taxon>Embryophyta</taxon>
        <taxon>Tracheophyta</taxon>
        <taxon>Lycopodiopsida</taxon>
        <taxon>Lycopodiales</taxon>
        <taxon>Lycopodiaceae</taxon>
        <taxon>Lycopodioideae</taxon>
        <taxon>Diphasiastrum</taxon>
    </lineage>
</organism>
<evidence type="ECO:0000313" key="1">
    <source>
        <dbReference type="EMBL" id="KAJ7519633.1"/>
    </source>
</evidence>
<accession>A0ACC2AQ32</accession>
<comment type="caution">
    <text evidence="1">The sequence shown here is derived from an EMBL/GenBank/DDBJ whole genome shotgun (WGS) entry which is preliminary data.</text>
</comment>
<dbReference type="EMBL" id="CM055111">
    <property type="protein sequence ID" value="KAJ7519633.1"/>
    <property type="molecule type" value="Genomic_DNA"/>
</dbReference>
<evidence type="ECO:0000313" key="2">
    <source>
        <dbReference type="Proteomes" id="UP001162992"/>
    </source>
</evidence>
<proteinExistence type="predicted"/>